<dbReference type="EMBL" id="OX451735">
    <property type="protein sequence ID" value="CAI8592970.1"/>
    <property type="molecule type" value="Genomic_DNA"/>
</dbReference>
<protein>
    <submittedName>
        <fullName evidence="1">Uncharacterized protein</fullName>
    </submittedName>
</protein>
<accession>A0AAV0Z367</accession>
<sequence>MEDFEACSVMGGEAVQGSILGEGRAVKRASERLRFYSSGREVVTKGSQSFDFLIHMRTAVEQSNCWTNVFVPNQKAMTIVSGAIPFSSNSELVQVYGNGLTKRHRSGVGLALPDDRSPSPPLFNYIHTR</sequence>
<name>A0AAV0Z367_VICFA</name>
<dbReference type="AlphaFoldDB" id="A0AAV0Z367"/>
<gene>
    <name evidence="1" type="ORF">VFH_I067840</name>
</gene>
<evidence type="ECO:0000313" key="1">
    <source>
        <dbReference type="EMBL" id="CAI8592970.1"/>
    </source>
</evidence>
<proteinExistence type="predicted"/>
<organism evidence="1 2">
    <name type="scientific">Vicia faba</name>
    <name type="common">Broad bean</name>
    <name type="synonym">Faba vulgaris</name>
    <dbReference type="NCBI Taxonomy" id="3906"/>
    <lineage>
        <taxon>Eukaryota</taxon>
        <taxon>Viridiplantae</taxon>
        <taxon>Streptophyta</taxon>
        <taxon>Embryophyta</taxon>
        <taxon>Tracheophyta</taxon>
        <taxon>Spermatophyta</taxon>
        <taxon>Magnoliopsida</taxon>
        <taxon>eudicotyledons</taxon>
        <taxon>Gunneridae</taxon>
        <taxon>Pentapetalae</taxon>
        <taxon>rosids</taxon>
        <taxon>fabids</taxon>
        <taxon>Fabales</taxon>
        <taxon>Fabaceae</taxon>
        <taxon>Papilionoideae</taxon>
        <taxon>50 kb inversion clade</taxon>
        <taxon>NPAAA clade</taxon>
        <taxon>Hologalegina</taxon>
        <taxon>IRL clade</taxon>
        <taxon>Fabeae</taxon>
        <taxon>Vicia</taxon>
    </lineage>
</organism>
<dbReference type="Proteomes" id="UP001157006">
    <property type="component" value="Chromosome 1S"/>
</dbReference>
<keyword evidence="2" id="KW-1185">Reference proteome</keyword>
<evidence type="ECO:0000313" key="2">
    <source>
        <dbReference type="Proteomes" id="UP001157006"/>
    </source>
</evidence>
<reference evidence="1 2" key="1">
    <citation type="submission" date="2023-01" db="EMBL/GenBank/DDBJ databases">
        <authorList>
            <person name="Kreplak J."/>
        </authorList>
    </citation>
    <scope>NUCLEOTIDE SEQUENCE [LARGE SCALE GENOMIC DNA]</scope>
</reference>